<evidence type="ECO:0000313" key="4">
    <source>
        <dbReference type="EMBL" id="AJI79933.1"/>
    </source>
</evidence>
<evidence type="ECO:0000313" key="5">
    <source>
        <dbReference type="Proteomes" id="UP000031890"/>
    </source>
</evidence>
<feature type="region of interest" description="Disordered" evidence="1">
    <location>
        <begin position="155"/>
        <end position="246"/>
    </location>
</feature>
<dbReference type="OrthoDB" id="4424254at2"/>
<dbReference type="RefSeq" id="WP_042532583.1">
    <property type="nucleotide sequence ID" value="NZ_CP010827.1"/>
</dbReference>
<dbReference type="AlphaFoldDB" id="A0A0B6EYQ0"/>
<dbReference type="EMBL" id="CP010827">
    <property type="protein sequence ID" value="AJI79933.1"/>
    <property type="molecule type" value="Genomic_DNA"/>
</dbReference>
<gene>
    <name evidence="4" type="ORF">CSING_12205</name>
</gene>
<sequence>MFKTSFRLPDALRSSLGVFFAAFLAVALVIGGQSLVLNTPVANAATNEISVSPKEHTYNRVSARPMDTLEFTIEEDATINELDFKLEGTGWLQEYNLWVNGKELSPKITRSGAPQKAPLVEHNNLNIEVKKGDKVELKLRYTAPTVSGSVALTLRGILPEPEQPSEPEVTSEPETEAPTEEPSVEPTTDPETEKPEDKPTVGPEPTTTEETTSKPTETPVPSVTSPQPSAAEVTPAAPEFVDPSTSEKCVEKGYVTLPETEGVDYYLNSVKKAAGLHVYEQTKPGKVQITAKAQDGFVLASDATTQWDFEFSGEVKNCSTKPDQPVDEGEKVREFTATGHDFALNADEVDTTRPNTFTAVVGEDIKFTRATVRIETNATFLDPQYYRLTIDQMEDGVTLERQNVHIGNGYIEMDAVPVKNGQPYESNIPKDAVFTFTNSLSQNKNLKVTLDVYGKKIEKNEPEIITPPDGADWVHSRVANPQLPEQCGLRVAVVADMSRSLQYADTNGFEQSRLAANALIDALAGTPVELGVYNFATTAPQVPAGSTYGGNPPYESMESEAGVAKVKQAVANWNRVSADSTNWEAGLQQVEDGDYDIVYFITDGMPTYSSKSRGLGINGEFVQASALNAAIDAANELKKNGTRIVPIMVDLTLGGNGAERHTVTQDYVLKDIAPLPDYLDKGGYYYQVQSADKGPQTSKYISKTDSITVNFEIAVNGGGLKVYKSTNPRGFYTAKEATQDKSGYTYGPRGVKVMGEDISGTGDTIRVEQYSLLAEKMGELGNQIANNCRGIVTVKKNIVDKSGKILEDGAPGWDFTLTANDAVIDSEYGADRRTSMKSTSGSKSSWGTASWRINSDEEQVLKLEETQQTGFNLFKTDSKNAVCTQEIDGETKPLEVTNDGDLGFKVKMAKSGMGLASVSCVVSNYEEKDSPKGKLTFKKAQYGANGEEILDNLGGAAFEIYAAANGKPNFEGRPVFSIEPGKTSVDIDKTGTFYLVETRAPSGLNLLPRPVKFNITMESGEFKVSVDGEENPFLAASGTGQNMVLTVTDTMSGKLPKSGGHGFLAWALFGLLMTVGGFFWIRRRAAA</sequence>
<keyword evidence="2" id="KW-0472">Membrane</keyword>
<dbReference type="Gene3D" id="3.40.50.410">
    <property type="entry name" value="von Willebrand factor, type A domain"/>
    <property type="match status" value="1"/>
</dbReference>
<keyword evidence="2" id="KW-1133">Transmembrane helix</keyword>
<dbReference type="GO" id="GO:0005975">
    <property type="term" value="P:carbohydrate metabolic process"/>
    <property type="evidence" value="ECO:0007669"/>
    <property type="project" value="UniProtKB-ARBA"/>
</dbReference>
<accession>A0A0B6EYQ0</accession>
<protein>
    <recommendedName>
        <fullName evidence="3">SpaA-like prealbumin fold domain-containing protein</fullName>
    </recommendedName>
</protein>
<keyword evidence="2" id="KW-0812">Transmembrane</keyword>
<dbReference type="Pfam" id="PF17802">
    <property type="entry name" value="SpaA"/>
    <property type="match status" value="1"/>
</dbReference>
<dbReference type="SUPFAM" id="SSF53300">
    <property type="entry name" value="vWA-like"/>
    <property type="match status" value="1"/>
</dbReference>
<feature type="domain" description="SpaA-like prealbumin fold" evidence="3">
    <location>
        <begin position="952"/>
        <end position="1028"/>
    </location>
</feature>
<reference evidence="4 5" key="1">
    <citation type="journal article" date="2015" name="Genome Announc.">
        <title>Complete Genome Sequence and Annotation of Corynebacterium singulare DSM 44357, Isolated from a Human Semen Specimen.</title>
        <authorList>
            <person name="Merten M."/>
            <person name="Brinkrolf K."/>
            <person name="Albersmeier A."/>
            <person name="Kutter Y."/>
            <person name="Ruckert C."/>
            <person name="Tauch A."/>
        </authorList>
    </citation>
    <scope>NUCLEOTIDE SEQUENCE [LARGE SCALE GENOMIC DNA]</scope>
    <source>
        <strain evidence="4">IBS B52218</strain>
    </source>
</reference>
<evidence type="ECO:0000259" key="3">
    <source>
        <dbReference type="Pfam" id="PF17802"/>
    </source>
</evidence>
<dbReference type="HOGENOM" id="CLU_009933_0_0_11"/>
<dbReference type="Proteomes" id="UP000031890">
    <property type="component" value="Chromosome"/>
</dbReference>
<dbReference type="InterPro" id="IPR041033">
    <property type="entry name" value="SpaA_PFL_dom_1"/>
</dbReference>
<dbReference type="STRING" id="161899.CSING_12205"/>
<feature type="transmembrane region" description="Helical" evidence="2">
    <location>
        <begin position="1063"/>
        <end position="1081"/>
    </location>
</feature>
<feature type="compositionally biased region" description="Acidic residues" evidence="1">
    <location>
        <begin position="163"/>
        <end position="183"/>
    </location>
</feature>
<organism evidence="4 5">
    <name type="scientific">Corynebacterium singulare</name>
    <dbReference type="NCBI Taxonomy" id="161899"/>
    <lineage>
        <taxon>Bacteria</taxon>
        <taxon>Bacillati</taxon>
        <taxon>Actinomycetota</taxon>
        <taxon>Actinomycetes</taxon>
        <taxon>Mycobacteriales</taxon>
        <taxon>Corynebacteriaceae</taxon>
        <taxon>Corynebacterium</taxon>
    </lineage>
</organism>
<dbReference type="KEGG" id="csx:CSING_12205"/>
<proteinExistence type="predicted"/>
<feature type="compositionally biased region" description="Low complexity" evidence="1">
    <location>
        <begin position="200"/>
        <end position="229"/>
    </location>
</feature>
<evidence type="ECO:0000256" key="1">
    <source>
        <dbReference type="SAM" id="MobiDB-lite"/>
    </source>
</evidence>
<dbReference type="InterPro" id="IPR013783">
    <property type="entry name" value="Ig-like_fold"/>
</dbReference>
<name>A0A0B6EYQ0_9CORY</name>
<dbReference type="Gene3D" id="2.60.40.10">
    <property type="entry name" value="Immunoglobulins"/>
    <property type="match status" value="1"/>
</dbReference>
<evidence type="ECO:0000256" key="2">
    <source>
        <dbReference type="SAM" id="Phobius"/>
    </source>
</evidence>
<dbReference type="NCBIfam" id="TIGR01167">
    <property type="entry name" value="LPXTG_anchor"/>
    <property type="match status" value="1"/>
</dbReference>
<dbReference type="InterPro" id="IPR036465">
    <property type="entry name" value="vWFA_dom_sf"/>
</dbReference>